<dbReference type="EMBL" id="AP028922">
    <property type="protein sequence ID" value="BET02657.1"/>
    <property type="molecule type" value="Genomic_DNA"/>
</dbReference>
<keyword evidence="3" id="KW-1185">Reference proteome</keyword>
<organism evidence="2 3">
    <name type="scientific">Nesidiocoris tenuis</name>
    <dbReference type="NCBI Taxonomy" id="355587"/>
    <lineage>
        <taxon>Eukaryota</taxon>
        <taxon>Metazoa</taxon>
        <taxon>Ecdysozoa</taxon>
        <taxon>Arthropoda</taxon>
        <taxon>Hexapoda</taxon>
        <taxon>Insecta</taxon>
        <taxon>Pterygota</taxon>
        <taxon>Neoptera</taxon>
        <taxon>Paraneoptera</taxon>
        <taxon>Hemiptera</taxon>
        <taxon>Heteroptera</taxon>
        <taxon>Panheteroptera</taxon>
        <taxon>Cimicomorpha</taxon>
        <taxon>Miridae</taxon>
        <taxon>Dicyphina</taxon>
        <taxon>Nesidiocoris</taxon>
    </lineage>
</organism>
<evidence type="ECO:0000313" key="2">
    <source>
        <dbReference type="EMBL" id="BET02657.1"/>
    </source>
</evidence>
<protein>
    <submittedName>
        <fullName evidence="2">Uncharacterized protein</fullName>
    </submittedName>
</protein>
<name>A0ABN7BE61_9HEMI</name>
<evidence type="ECO:0000256" key="1">
    <source>
        <dbReference type="SAM" id="Phobius"/>
    </source>
</evidence>
<dbReference type="Proteomes" id="UP001307889">
    <property type="component" value="Chromosome 14"/>
</dbReference>
<keyword evidence="1" id="KW-0472">Membrane</keyword>
<gene>
    <name evidence="2" type="ORF">NTJ_15475</name>
</gene>
<keyword evidence="1" id="KW-0812">Transmembrane</keyword>
<proteinExistence type="predicted"/>
<accession>A0ABN7BE61</accession>
<keyword evidence="1" id="KW-1133">Transmembrane helix</keyword>
<evidence type="ECO:0000313" key="3">
    <source>
        <dbReference type="Proteomes" id="UP001307889"/>
    </source>
</evidence>
<sequence length="85" mass="9384">MTIPCSSPPVAVPMSLMENCNIRREIDLHTYDSYQPSHPLDSHPDAMSPEEALWTLIRSVHMKVIGGSSIGLLTVALIIILCLKQ</sequence>
<reference evidence="2 3" key="1">
    <citation type="submission" date="2023-09" db="EMBL/GenBank/DDBJ databases">
        <title>Nesidiocoris tenuis whole genome shotgun sequence.</title>
        <authorList>
            <person name="Shibata T."/>
            <person name="Shimoda M."/>
            <person name="Kobayashi T."/>
            <person name="Uehara T."/>
        </authorList>
    </citation>
    <scope>NUCLEOTIDE SEQUENCE [LARGE SCALE GENOMIC DNA]</scope>
    <source>
        <strain evidence="2 3">Japan</strain>
    </source>
</reference>
<feature type="transmembrane region" description="Helical" evidence="1">
    <location>
        <begin position="64"/>
        <end position="83"/>
    </location>
</feature>